<dbReference type="SUPFAM" id="SSF52799">
    <property type="entry name" value="(Phosphotyrosine protein) phosphatases II"/>
    <property type="match status" value="1"/>
</dbReference>
<keyword evidence="3" id="KW-0378">Hydrolase</keyword>
<organism evidence="3 4">
    <name type="scientific">Saccharopolyspora cebuensis</name>
    <dbReference type="NCBI Taxonomy" id="418759"/>
    <lineage>
        <taxon>Bacteria</taxon>
        <taxon>Bacillati</taxon>
        <taxon>Actinomycetota</taxon>
        <taxon>Actinomycetes</taxon>
        <taxon>Pseudonocardiales</taxon>
        <taxon>Pseudonocardiaceae</taxon>
        <taxon>Saccharopolyspora</taxon>
    </lineage>
</organism>
<dbReference type="PROSITE" id="PS50056">
    <property type="entry name" value="TYR_PHOSPHATASE_2"/>
    <property type="match status" value="1"/>
</dbReference>
<dbReference type="Gene3D" id="3.90.190.10">
    <property type="entry name" value="Protein tyrosine phosphatase superfamily"/>
    <property type="match status" value="1"/>
</dbReference>
<dbReference type="EMBL" id="JBGEHV010000024">
    <property type="protein sequence ID" value="MEY8040628.1"/>
    <property type="molecule type" value="Genomic_DNA"/>
</dbReference>
<dbReference type="EC" id="3.1.3.48" evidence="3"/>
<dbReference type="InterPro" id="IPR029021">
    <property type="entry name" value="Prot-tyrosine_phosphatase-like"/>
</dbReference>
<dbReference type="InterPro" id="IPR000387">
    <property type="entry name" value="Tyr_Pase_dom"/>
</dbReference>
<dbReference type="PANTHER" id="PTHR31126:SF1">
    <property type="entry name" value="TYROSINE SPECIFIC PROTEIN PHOSPHATASES DOMAIN-CONTAINING PROTEIN"/>
    <property type="match status" value="1"/>
</dbReference>
<proteinExistence type="inferred from homology"/>
<comment type="caution">
    <text evidence="3">The sequence shown here is derived from an EMBL/GenBank/DDBJ whole genome shotgun (WGS) entry which is preliminary data.</text>
</comment>
<protein>
    <submittedName>
        <fullName evidence="3">Tyrosine-protein phosphatase</fullName>
        <ecNumber evidence="3">3.1.3.48</ecNumber>
    </submittedName>
</protein>
<dbReference type="InterPro" id="IPR026893">
    <property type="entry name" value="Tyr/Ser_Pase_IphP-type"/>
</dbReference>
<evidence type="ECO:0000313" key="3">
    <source>
        <dbReference type="EMBL" id="MEY8040628.1"/>
    </source>
</evidence>
<sequence>MSTTESPLSGLVNLRDLGGQPVSDGVVTRTGVVYRSDAPHDGDREPEEVPEWPPAVVIDLREPAELSGAVHPLAGTAEVRPMALLAGIDPTAEAEDGDHELTAMYRAILRQAGERVAEVFRIALAAEGPVLVHCAAGKDRTGVISALLLSAAGVREDAIVADYVRTDRNMYRVLQRLDVAPELPPGVDEEDVMQLASTPVDAIEAVLACFAEHPDQAAGWLRAHGVTEAELQRWRERFLTEA</sequence>
<dbReference type="PROSITE" id="PS00383">
    <property type="entry name" value="TYR_PHOSPHATASE_1"/>
    <property type="match status" value="1"/>
</dbReference>
<dbReference type="PANTHER" id="PTHR31126">
    <property type="entry name" value="TYROSINE-PROTEIN PHOSPHATASE"/>
    <property type="match status" value="1"/>
</dbReference>
<dbReference type="GO" id="GO:0004725">
    <property type="term" value="F:protein tyrosine phosphatase activity"/>
    <property type="evidence" value="ECO:0007669"/>
    <property type="project" value="UniProtKB-EC"/>
</dbReference>
<name>A0ABV4CJH9_9PSEU</name>
<dbReference type="Pfam" id="PF13350">
    <property type="entry name" value="Y_phosphatase3"/>
    <property type="match status" value="1"/>
</dbReference>
<evidence type="ECO:0000259" key="2">
    <source>
        <dbReference type="PROSITE" id="PS50056"/>
    </source>
</evidence>
<gene>
    <name evidence="3" type="ORF">AB8O55_14575</name>
</gene>
<evidence type="ECO:0000256" key="1">
    <source>
        <dbReference type="ARBA" id="ARBA00009580"/>
    </source>
</evidence>
<keyword evidence="4" id="KW-1185">Reference proteome</keyword>
<feature type="domain" description="Tyrosine specific protein phosphatases" evidence="2">
    <location>
        <begin position="110"/>
        <end position="168"/>
    </location>
</feature>
<comment type="similarity">
    <text evidence="1">Belongs to the protein-tyrosine phosphatase family.</text>
</comment>
<dbReference type="InterPro" id="IPR016130">
    <property type="entry name" value="Tyr_Pase_AS"/>
</dbReference>
<evidence type="ECO:0000313" key="4">
    <source>
        <dbReference type="Proteomes" id="UP001564626"/>
    </source>
</evidence>
<accession>A0ABV4CJH9</accession>
<dbReference type="RefSeq" id="WP_345365313.1">
    <property type="nucleotide sequence ID" value="NZ_BAABII010000013.1"/>
</dbReference>
<dbReference type="Proteomes" id="UP001564626">
    <property type="component" value="Unassembled WGS sequence"/>
</dbReference>
<reference evidence="3 4" key="1">
    <citation type="submission" date="2024-08" db="EMBL/GenBank/DDBJ databases">
        <title>Genome mining of Saccharopolyspora cebuensis PGLac3 from Nigerian medicinal plant.</title>
        <authorList>
            <person name="Ezeobiora C.E."/>
            <person name="Igbokwe N.H."/>
            <person name="Amin D.H."/>
            <person name="Mendie U.E."/>
        </authorList>
    </citation>
    <scope>NUCLEOTIDE SEQUENCE [LARGE SCALE GENOMIC DNA]</scope>
    <source>
        <strain evidence="3 4">PGLac3</strain>
    </source>
</reference>